<keyword evidence="3" id="KW-0413">Isomerase</keyword>
<keyword evidence="4" id="KW-1185">Reference proteome</keyword>
<reference evidence="3 4" key="1">
    <citation type="journal article" date="2022" name="BMC Genomics">
        <title>Comparative genome analysis of mycobacteria focusing on tRNA and non-coding RNA.</title>
        <authorList>
            <person name="Behra P.R.K."/>
            <person name="Pettersson B.M.F."/>
            <person name="Ramesh M."/>
            <person name="Das S."/>
            <person name="Dasgupta S."/>
            <person name="Kirsebom L.A."/>
        </authorList>
    </citation>
    <scope>NUCLEOTIDE SEQUENCE [LARGE SCALE GENOMIC DNA]</scope>
    <source>
        <strain evidence="3 4">DSM 44078</strain>
    </source>
</reference>
<protein>
    <submittedName>
        <fullName evidence="3">Maleylpyruvate isomerase N-terminal domain-containing protein</fullName>
    </submittedName>
</protein>
<evidence type="ECO:0000313" key="3">
    <source>
        <dbReference type="EMBL" id="MCV7228004.1"/>
    </source>
</evidence>
<dbReference type="RefSeq" id="WP_264069058.1">
    <property type="nucleotide sequence ID" value="NZ_JACKTY010000031.1"/>
</dbReference>
<dbReference type="Proteomes" id="UP001526201">
    <property type="component" value="Unassembled WGS sequence"/>
</dbReference>
<evidence type="ECO:0000313" key="4">
    <source>
        <dbReference type="Proteomes" id="UP001526201"/>
    </source>
</evidence>
<dbReference type="InterPro" id="IPR034660">
    <property type="entry name" value="DinB/YfiT-like"/>
</dbReference>
<accession>A0ABT3CF00</accession>
<name>A0ABT3CF00_9MYCO</name>
<gene>
    <name evidence="3" type="ORF">H7J73_18485</name>
</gene>
<proteinExistence type="predicted"/>
<dbReference type="GO" id="GO:0016853">
    <property type="term" value="F:isomerase activity"/>
    <property type="evidence" value="ECO:0007669"/>
    <property type="project" value="UniProtKB-KW"/>
</dbReference>
<comment type="caution">
    <text evidence="3">The sequence shown here is derived from an EMBL/GenBank/DDBJ whole genome shotgun (WGS) entry which is preliminary data.</text>
</comment>
<dbReference type="Pfam" id="PF11716">
    <property type="entry name" value="MDMPI_N"/>
    <property type="match status" value="1"/>
</dbReference>
<feature type="domain" description="Mycothiol-dependent maleylpyruvate isomerase metal-binding" evidence="2">
    <location>
        <begin position="32"/>
        <end position="130"/>
    </location>
</feature>
<dbReference type="SUPFAM" id="SSF109854">
    <property type="entry name" value="DinB/YfiT-like putative metalloenzymes"/>
    <property type="match status" value="1"/>
</dbReference>
<dbReference type="InterPro" id="IPR024344">
    <property type="entry name" value="MDMPI_metal-binding"/>
</dbReference>
<evidence type="ECO:0000256" key="1">
    <source>
        <dbReference type="SAM" id="MobiDB-lite"/>
    </source>
</evidence>
<feature type="region of interest" description="Disordered" evidence="1">
    <location>
        <begin position="1"/>
        <end position="21"/>
    </location>
</feature>
<evidence type="ECO:0000259" key="2">
    <source>
        <dbReference type="Pfam" id="PF11716"/>
    </source>
</evidence>
<dbReference type="EMBL" id="JACKTY010000031">
    <property type="protein sequence ID" value="MCV7228004.1"/>
    <property type="molecule type" value="Genomic_DNA"/>
</dbReference>
<sequence length="260" mass="27673">MGSGSEGNGHQMRPGQPPRLSPISDVAAGYRLVFDRVDALVRGRADLAALPVPACPAWTIRHTVAHLAGVAQDIVSLNLEDKAADSWTQAQLDRLGGHSIDELLDRWGQMIDSVTSTLALAPQASACQLVFDTLTHEHDLRGALSEPGSRAGDLAFEVALGFVTTMGDRFIRHGGLPALRLITPTIGAAQLGEPPTVQGQLTLEISDFEALRAFGGRRSIGQLSALPWCGDPTDLLPAFTHLLPAFTNDGVRPPIDDLVE</sequence>
<organism evidence="3 4">
    <name type="scientific">Mycolicibacterium komossense</name>
    <dbReference type="NCBI Taxonomy" id="1779"/>
    <lineage>
        <taxon>Bacteria</taxon>
        <taxon>Bacillati</taxon>
        <taxon>Actinomycetota</taxon>
        <taxon>Actinomycetes</taxon>
        <taxon>Mycobacteriales</taxon>
        <taxon>Mycobacteriaceae</taxon>
        <taxon>Mycolicibacterium</taxon>
    </lineage>
</organism>